<sequence>MRNEPVKEFCDEEYPLTHRIVDDKGVEEVKNVFRMITHHLFTVDEEKLDDEIIKHVEKYGWEIVRKKGRTGWYLCLDFMVKEISNLRKNANECNRFIAIEELKRHIKSYDKTIDFDFSFMYDRTPLAYVLSLYDNDNTINQASELTYMLTELLLIAGADPNKCTPLTLHPMHYAALASENHMDLLKKYGAISNPCDGMFEHTSDYYFNNYQFFRVMLSNPNERKNIVQDSFFNRKSSADKLHNSFPNFVIDRNYYPSLYNHMGQLPLTCAILSGYELIYFKQNCQILLDMGADINKQEILMFSGGQPVYGASALIKAADYNSNMTVIKYLLDKNADVNAESHEYNHVWTAMEYVQKNIFEAKNEQIKNEATKVYNLLKEEIEKGGNIE</sequence>
<evidence type="ECO:0000313" key="2">
    <source>
        <dbReference type="WBParaSite" id="PS1159_v2.g22393.t1"/>
    </source>
</evidence>
<organism evidence="1 2">
    <name type="scientific">Panagrolaimus sp. PS1159</name>
    <dbReference type="NCBI Taxonomy" id="55785"/>
    <lineage>
        <taxon>Eukaryota</taxon>
        <taxon>Metazoa</taxon>
        <taxon>Ecdysozoa</taxon>
        <taxon>Nematoda</taxon>
        <taxon>Chromadorea</taxon>
        <taxon>Rhabditida</taxon>
        <taxon>Tylenchina</taxon>
        <taxon>Panagrolaimomorpha</taxon>
        <taxon>Panagrolaimoidea</taxon>
        <taxon>Panagrolaimidae</taxon>
        <taxon>Panagrolaimus</taxon>
    </lineage>
</organism>
<reference evidence="2" key="1">
    <citation type="submission" date="2022-11" db="UniProtKB">
        <authorList>
            <consortium name="WormBaseParasite"/>
        </authorList>
    </citation>
    <scope>IDENTIFICATION</scope>
</reference>
<dbReference type="WBParaSite" id="PS1159_v2.g22393.t1">
    <property type="protein sequence ID" value="PS1159_v2.g22393.t1"/>
    <property type="gene ID" value="PS1159_v2.g22393"/>
</dbReference>
<evidence type="ECO:0000313" key="1">
    <source>
        <dbReference type="Proteomes" id="UP000887580"/>
    </source>
</evidence>
<protein>
    <submittedName>
        <fullName evidence="2">Ankyrin repeat domain-containing protein</fullName>
    </submittedName>
</protein>
<accession>A0AC35G0X8</accession>
<proteinExistence type="predicted"/>
<name>A0AC35G0X8_9BILA</name>
<dbReference type="Proteomes" id="UP000887580">
    <property type="component" value="Unplaced"/>
</dbReference>